<comment type="caution">
    <text evidence="1">The sequence shown here is derived from an EMBL/GenBank/DDBJ whole genome shotgun (WGS) entry which is preliminary data.</text>
</comment>
<dbReference type="EMBL" id="JAEUGD010000066">
    <property type="protein sequence ID" value="MBL6449041.1"/>
    <property type="molecule type" value="Genomic_DNA"/>
</dbReference>
<dbReference type="RefSeq" id="WP_202858574.1">
    <property type="nucleotide sequence ID" value="NZ_JAEUGD010000066.1"/>
</dbReference>
<organism evidence="1 2">
    <name type="scientific">Fulvivirga marina</name>
    <dbReference type="NCBI Taxonomy" id="2494733"/>
    <lineage>
        <taxon>Bacteria</taxon>
        <taxon>Pseudomonadati</taxon>
        <taxon>Bacteroidota</taxon>
        <taxon>Cytophagia</taxon>
        <taxon>Cytophagales</taxon>
        <taxon>Fulvivirgaceae</taxon>
        <taxon>Fulvivirga</taxon>
    </lineage>
</organism>
<accession>A0A937KDD9</accession>
<proteinExistence type="predicted"/>
<evidence type="ECO:0000313" key="2">
    <source>
        <dbReference type="Proteomes" id="UP000614216"/>
    </source>
</evidence>
<name>A0A937KDD9_9BACT</name>
<dbReference type="Proteomes" id="UP000614216">
    <property type="component" value="Unassembled WGS sequence"/>
</dbReference>
<sequence>MRYIIIILITSLSFACQPQREEVNTQALFQRYPQFSGYTFEYKTKTSPDNLHIKFFANPSTGHVLAWITYTDDFAGKDIFSPEGLSITAFEGGRANPREVIPVDPAIAKQSLLIPFEVVNDRWFYKKTNLIGDLCPSYSLKITSLNKKIEFEANKSSYNQYLEKHGIKRATTLYNVALDTLTQSNYQVSNGLSSFLHADENELSLAGINLQLQAYQLKNSLKLSVKIVNHGKHELLIQPDVFIIKSNSKLIQPEIFSSELKQLRKGDRFIQDFVYPTDHELKQFTLLKEAVQVIINTKPVNLFIQNIEFKKTNYSSLEG</sequence>
<protein>
    <submittedName>
        <fullName evidence="1">Uncharacterized protein</fullName>
    </submittedName>
</protein>
<keyword evidence="2" id="KW-1185">Reference proteome</keyword>
<gene>
    <name evidence="1" type="ORF">JMN32_22205</name>
</gene>
<dbReference type="PROSITE" id="PS51257">
    <property type="entry name" value="PROKAR_LIPOPROTEIN"/>
    <property type="match status" value="1"/>
</dbReference>
<evidence type="ECO:0000313" key="1">
    <source>
        <dbReference type="EMBL" id="MBL6449041.1"/>
    </source>
</evidence>
<reference evidence="1" key="1">
    <citation type="submission" date="2021-01" db="EMBL/GenBank/DDBJ databases">
        <title>Fulvivirga kasyanovii gen. nov., sp nov., a novel member of the phylum Bacteroidetes isolated from seawater in a mussel farm.</title>
        <authorList>
            <person name="Zhao L.-H."/>
            <person name="Wang Z.-J."/>
        </authorList>
    </citation>
    <scope>NUCLEOTIDE SEQUENCE</scope>
    <source>
        <strain evidence="1">29W222</strain>
    </source>
</reference>
<dbReference type="AlphaFoldDB" id="A0A937KDD9"/>